<protein>
    <submittedName>
        <fullName evidence="7">FliA/WhiG family RNA polymerase sigma factor</fullName>
    </submittedName>
</protein>
<keyword evidence="2" id="KW-0731">Sigma factor</keyword>
<dbReference type="EMBL" id="JAHQCW010000055">
    <property type="protein sequence ID" value="MBU9739285.1"/>
    <property type="molecule type" value="Genomic_DNA"/>
</dbReference>
<dbReference type="PIRSF" id="PIRSF000770">
    <property type="entry name" value="RNA_pol_sigma-SigE/K"/>
    <property type="match status" value="1"/>
</dbReference>
<name>A0A949K584_9FIRM</name>
<dbReference type="Gene3D" id="1.20.140.160">
    <property type="match status" value="1"/>
</dbReference>
<dbReference type="NCBIfam" id="TIGR02479">
    <property type="entry name" value="FliA_WhiG"/>
    <property type="match status" value="1"/>
</dbReference>
<dbReference type="CDD" id="cd06171">
    <property type="entry name" value="Sigma70_r4"/>
    <property type="match status" value="1"/>
</dbReference>
<accession>A0A949K584</accession>
<dbReference type="GO" id="GO:0006352">
    <property type="term" value="P:DNA-templated transcription initiation"/>
    <property type="evidence" value="ECO:0007669"/>
    <property type="project" value="InterPro"/>
</dbReference>
<dbReference type="InterPro" id="IPR007630">
    <property type="entry name" value="RNA_pol_sigma70_r4"/>
</dbReference>
<dbReference type="PANTHER" id="PTHR30385:SF7">
    <property type="entry name" value="RNA POLYMERASE SIGMA FACTOR FLIA"/>
    <property type="match status" value="1"/>
</dbReference>
<dbReference type="GO" id="GO:0003677">
    <property type="term" value="F:DNA binding"/>
    <property type="evidence" value="ECO:0007669"/>
    <property type="project" value="UniProtKB-KW"/>
</dbReference>
<dbReference type="GO" id="GO:0003899">
    <property type="term" value="F:DNA-directed RNA polymerase activity"/>
    <property type="evidence" value="ECO:0007669"/>
    <property type="project" value="InterPro"/>
</dbReference>
<evidence type="ECO:0000313" key="8">
    <source>
        <dbReference type="Proteomes" id="UP000712157"/>
    </source>
</evidence>
<dbReference type="SUPFAM" id="SSF88946">
    <property type="entry name" value="Sigma2 domain of RNA polymerase sigma factors"/>
    <property type="match status" value="1"/>
</dbReference>
<dbReference type="Gene3D" id="1.10.1740.10">
    <property type="match status" value="1"/>
</dbReference>
<evidence type="ECO:0000256" key="1">
    <source>
        <dbReference type="ARBA" id="ARBA00023015"/>
    </source>
</evidence>
<dbReference type="PRINTS" id="PR00046">
    <property type="entry name" value="SIGMA70FCT"/>
</dbReference>
<evidence type="ECO:0000313" key="7">
    <source>
        <dbReference type="EMBL" id="MBU9739285.1"/>
    </source>
</evidence>
<evidence type="ECO:0000256" key="2">
    <source>
        <dbReference type="ARBA" id="ARBA00023082"/>
    </source>
</evidence>
<evidence type="ECO:0000256" key="4">
    <source>
        <dbReference type="ARBA" id="ARBA00023163"/>
    </source>
</evidence>
<dbReference type="NCBIfam" id="NF005413">
    <property type="entry name" value="PRK06986.1"/>
    <property type="match status" value="1"/>
</dbReference>
<dbReference type="PANTHER" id="PTHR30385">
    <property type="entry name" value="SIGMA FACTOR F FLAGELLAR"/>
    <property type="match status" value="1"/>
</dbReference>
<dbReference type="InterPro" id="IPR014284">
    <property type="entry name" value="RNA_pol_sigma-70_dom"/>
</dbReference>
<dbReference type="InterPro" id="IPR007627">
    <property type="entry name" value="RNA_pol_sigma70_r2"/>
</dbReference>
<keyword evidence="3" id="KW-0238">DNA-binding</keyword>
<sequence length="259" mass="29838">MTLEEAEEIADPEQELRRYLATKDVELRNRLTLHYLYIPRSLACQLRGIAPGIAQEEDLINQGVLALMDCLDRYDDTKGARFETYAFLRVRGAMIDYIRSQDWVPHRMRNLQKKVDEAYHTLASLKMREPDTEEVAAYLGISREQVETHMASISKASVLSFEAVLQDFSGVMAKGELESGDDSIKPQESLLQKEMTQMLCRAIEDLPEKERLVVTLYYYEELKYSEISEVIGVGESRVCQLHARALKKMKQSLEEYMRG</sequence>
<dbReference type="RefSeq" id="WP_158345376.1">
    <property type="nucleotide sequence ID" value="NZ_JAHQCW010000055.1"/>
</dbReference>
<evidence type="ECO:0000256" key="3">
    <source>
        <dbReference type="ARBA" id="ARBA00023125"/>
    </source>
</evidence>
<proteinExistence type="predicted"/>
<dbReference type="InterPro" id="IPR013325">
    <property type="entry name" value="RNA_pol_sigma_r2"/>
</dbReference>
<keyword evidence="8" id="KW-1185">Reference proteome</keyword>
<dbReference type="Proteomes" id="UP000712157">
    <property type="component" value="Unassembled WGS sequence"/>
</dbReference>
<dbReference type="InterPro" id="IPR012845">
    <property type="entry name" value="RNA_pol_sigma_FliA_WhiG"/>
</dbReference>
<keyword evidence="4" id="KW-0804">Transcription</keyword>
<dbReference type="Pfam" id="PF04545">
    <property type="entry name" value="Sigma70_r4"/>
    <property type="match status" value="1"/>
</dbReference>
<feature type="domain" description="RNA polymerase sigma-70 region 4" evidence="6">
    <location>
        <begin position="202"/>
        <end position="250"/>
    </location>
</feature>
<evidence type="ECO:0000259" key="6">
    <source>
        <dbReference type="Pfam" id="PF04545"/>
    </source>
</evidence>
<feature type="domain" description="RNA polymerase sigma-70 region 2" evidence="5">
    <location>
        <begin position="57"/>
        <end position="103"/>
    </location>
</feature>
<organism evidence="7 8">
    <name type="scientific">Diplocloster agilis</name>
    <dbReference type="NCBI Taxonomy" id="2850323"/>
    <lineage>
        <taxon>Bacteria</taxon>
        <taxon>Bacillati</taxon>
        <taxon>Bacillota</taxon>
        <taxon>Clostridia</taxon>
        <taxon>Lachnospirales</taxon>
        <taxon>Lachnospiraceae</taxon>
        <taxon>Diplocloster</taxon>
    </lineage>
</organism>
<dbReference type="AlphaFoldDB" id="A0A949K584"/>
<gene>
    <name evidence="7" type="ORF">KTH89_22390</name>
</gene>
<dbReference type="Pfam" id="PF04542">
    <property type="entry name" value="Sigma70_r2"/>
    <property type="match status" value="1"/>
</dbReference>
<evidence type="ECO:0000259" key="5">
    <source>
        <dbReference type="Pfam" id="PF04542"/>
    </source>
</evidence>
<dbReference type="NCBIfam" id="TIGR02937">
    <property type="entry name" value="sigma70-ECF"/>
    <property type="match status" value="1"/>
</dbReference>
<comment type="caution">
    <text evidence="7">The sequence shown here is derived from an EMBL/GenBank/DDBJ whole genome shotgun (WGS) entry which is preliminary data.</text>
</comment>
<dbReference type="InterPro" id="IPR013324">
    <property type="entry name" value="RNA_pol_sigma_r3/r4-like"/>
</dbReference>
<dbReference type="GO" id="GO:0016987">
    <property type="term" value="F:sigma factor activity"/>
    <property type="evidence" value="ECO:0007669"/>
    <property type="project" value="UniProtKB-KW"/>
</dbReference>
<keyword evidence="1" id="KW-0805">Transcription regulation</keyword>
<reference evidence="7" key="1">
    <citation type="submission" date="2021-06" db="EMBL/GenBank/DDBJ databases">
        <title>Description of novel taxa of the family Lachnospiraceae.</title>
        <authorList>
            <person name="Chaplin A.V."/>
            <person name="Sokolova S.R."/>
            <person name="Pikina A.P."/>
            <person name="Korzhanova M."/>
            <person name="Belova V."/>
            <person name="Korostin D."/>
            <person name="Efimov B.A."/>
        </authorList>
    </citation>
    <scope>NUCLEOTIDE SEQUENCE</scope>
    <source>
        <strain evidence="7">ASD5720</strain>
    </source>
</reference>
<dbReference type="SUPFAM" id="SSF88659">
    <property type="entry name" value="Sigma3 and sigma4 domains of RNA polymerase sigma factors"/>
    <property type="match status" value="2"/>
</dbReference>
<dbReference type="InterPro" id="IPR000943">
    <property type="entry name" value="RNA_pol_sigma70"/>
</dbReference>